<evidence type="ECO:0000259" key="3">
    <source>
        <dbReference type="Pfam" id="PF02525"/>
    </source>
</evidence>
<evidence type="ECO:0000313" key="4">
    <source>
        <dbReference type="EMBL" id="MBA2780395.1"/>
    </source>
</evidence>
<dbReference type="Proteomes" id="UP000518091">
    <property type="component" value="Unassembled WGS sequence"/>
</dbReference>
<evidence type="ECO:0000313" key="6">
    <source>
        <dbReference type="Proteomes" id="UP000518091"/>
    </source>
</evidence>
<evidence type="ECO:0000313" key="5">
    <source>
        <dbReference type="EMBL" id="MCG6663397.1"/>
    </source>
</evidence>
<protein>
    <submittedName>
        <fullName evidence="4">NAD(P)H-dependent oxidoreductase</fullName>
    </submittedName>
</protein>
<comment type="caution">
    <text evidence="4">The sequence shown here is derived from an EMBL/GenBank/DDBJ whole genome shotgun (WGS) entry which is preliminary data.</text>
</comment>
<dbReference type="AlphaFoldDB" id="A0A7V9W3Q3"/>
<dbReference type="PANTHER" id="PTHR10204">
    <property type="entry name" value="NAD P H OXIDOREDUCTASE-RELATED"/>
    <property type="match status" value="1"/>
</dbReference>
<name>A0A7V9W3Q3_9GAMM</name>
<dbReference type="PANTHER" id="PTHR10204:SF34">
    <property type="entry name" value="NAD(P)H DEHYDROGENASE [QUINONE] 1 ISOFORM 1"/>
    <property type="match status" value="1"/>
</dbReference>
<dbReference type="InterPro" id="IPR029039">
    <property type="entry name" value="Flavoprotein-like_sf"/>
</dbReference>
<sequence length="199" mass="23059">MHCLVVKAHPLAESLCASLTTHVVEALERAGHTVQVEDLYARGFTPALTIEERRSYFDDYERQLVNAEIERLLAAEAIVLLFPTWWFSFPAILKGWFDRVWAPGVAYDHADDYGPIMPRLHRLRHMLVVTSLGSPWWVDKLVLWQPVKRVLKTAIVRTCAPNCRLKVLSLYKSERLTTDQVSRFKTRIDEALRHWPNPN</sequence>
<dbReference type="EMBL" id="JACEFT010000024">
    <property type="protein sequence ID" value="MBA2780395.1"/>
    <property type="molecule type" value="Genomic_DNA"/>
</dbReference>
<evidence type="ECO:0000313" key="7">
    <source>
        <dbReference type="Proteomes" id="UP000814353"/>
    </source>
</evidence>
<dbReference type="InterPro" id="IPR003680">
    <property type="entry name" value="Flavodoxin_fold"/>
</dbReference>
<feature type="domain" description="Flavodoxin-like fold" evidence="3">
    <location>
        <begin position="1"/>
        <end position="139"/>
    </location>
</feature>
<reference evidence="5 7" key="1">
    <citation type="submission" date="2020-05" db="EMBL/GenBank/DDBJ databases">
        <title>Comparative genomic analysis of denitrifying bacteria from Halomonas genus.</title>
        <authorList>
            <person name="Wang L."/>
            <person name="Shao Z."/>
        </authorList>
    </citation>
    <scope>NUCLEOTIDE SEQUENCE [LARGE SCALE GENOMIC DNA]</scope>
    <source>
        <strain evidence="5 7">DSM 17331</strain>
    </source>
</reference>
<comment type="similarity">
    <text evidence="1">Belongs to the NAD(P)H dehydrogenase (quinone) family.</text>
</comment>
<dbReference type="Gene3D" id="3.40.50.360">
    <property type="match status" value="1"/>
</dbReference>
<evidence type="ECO:0000256" key="2">
    <source>
        <dbReference type="ARBA" id="ARBA00023002"/>
    </source>
</evidence>
<proteinExistence type="inferred from homology"/>
<accession>A0A7V9W3Q3</accession>
<dbReference type="Proteomes" id="UP000814353">
    <property type="component" value="Unassembled WGS sequence"/>
</dbReference>
<dbReference type="InterPro" id="IPR051545">
    <property type="entry name" value="NAD(P)H_dehydrogenase_qn"/>
</dbReference>
<gene>
    <name evidence="4" type="ORF">H1D44_16025</name>
    <name evidence="5" type="ORF">HOP48_17855</name>
</gene>
<dbReference type="EMBL" id="JABFUB010000021">
    <property type="protein sequence ID" value="MCG6663397.1"/>
    <property type="molecule type" value="Genomic_DNA"/>
</dbReference>
<keyword evidence="2" id="KW-0560">Oxidoreductase</keyword>
<dbReference type="RefSeq" id="WP_181515866.1">
    <property type="nucleotide sequence ID" value="NZ_JABFUB010000021.1"/>
</dbReference>
<dbReference type="SUPFAM" id="SSF52218">
    <property type="entry name" value="Flavoproteins"/>
    <property type="match status" value="1"/>
</dbReference>
<keyword evidence="7" id="KW-1185">Reference proteome</keyword>
<organism evidence="4 6">
    <name type="scientific">Billgrantia kenyensis</name>
    <dbReference type="NCBI Taxonomy" id="321266"/>
    <lineage>
        <taxon>Bacteria</taxon>
        <taxon>Pseudomonadati</taxon>
        <taxon>Pseudomonadota</taxon>
        <taxon>Gammaproteobacteria</taxon>
        <taxon>Oceanospirillales</taxon>
        <taxon>Halomonadaceae</taxon>
        <taxon>Billgrantia</taxon>
    </lineage>
</organism>
<dbReference type="Pfam" id="PF02525">
    <property type="entry name" value="Flavodoxin_2"/>
    <property type="match status" value="1"/>
</dbReference>
<dbReference type="GO" id="GO:0005829">
    <property type="term" value="C:cytosol"/>
    <property type="evidence" value="ECO:0007669"/>
    <property type="project" value="TreeGrafter"/>
</dbReference>
<dbReference type="GO" id="GO:0003955">
    <property type="term" value="F:NAD(P)H dehydrogenase (quinone) activity"/>
    <property type="evidence" value="ECO:0007669"/>
    <property type="project" value="TreeGrafter"/>
</dbReference>
<evidence type="ECO:0000256" key="1">
    <source>
        <dbReference type="ARBA" id="ARBA00006252"/>
    </source>
</evidence>
<reference evidence="4 6" key="2">
    <citation type="submission" date="2020-07" db="EMBL/GenBank/DDBJ databases">
        <title>Identification of Halomonas strains.</title>
        <authorList>
            <person name="Xiao Z."/>
            <person name="Shen J."/>
        </authorList>
    </citation>
    <scope>NUCLEOTIDE SEQUENCE [LARGE SCALE GENOMIC DNA]</scope>
    <source>
        <strain evidence="4 6">DSM 17331</strain>
    </source>
</reference>